<name>A0A0E9W6N8_ANGAN</name>
<reference evidence="1" key="1">
    <citation type="submission" date="2014-11" db="EMBL/GenBank/DDBJ databases">
        <authorList>
            <person name="Amaro Gonzalez C."/>
        </authorList>
    </citation>
    <scope>NUCLEOTIDE SEQUENCE</scope>
</reference>
<sequence length="52" mass="6178">MIFMIFLLGTYRPAQRGCYLKIHFNKSNNTMSLKSKSLSFAFFCNPEIRKRQ</sequence>
<protein>
    <submittedName>
        <fullName evidence="1">Uncharacterized protein</fullName>
    </submittedName>
</protein>
<dbReference type="EMBL" id="GBXM01022533">
    <property type="protein sequence ID" value="JAH86044.1"/>
    <property type="molecule type" value="Transcribed_RNA"/>
</dbReference>
<evidence type="ECO:0000313" key="1">
    <source>
        <dbReference type="EMBL" id="JAH86044.1"/>
    </source>
</evidence>
<accession>A0A0E9W6N8</accession>
<reference evidence="1" key="2">
    <citation type="journal article" date="2015" name="Fish Shellfish Immunol.">
        <title>Early steps in the European eel (Anguilla anguilla)-Vibrio vulnificus interaction in the gills: Role of the RtxA13 toxin.</title>
        <authorList>
            <person name="Callol A."/>
            <person name="Pajuelo D."/>
            <person name="Ebbesson L."/>
            <person name="Teles M."/>
            <person name="MacKenzie S."/>
            <person name="Amaro C."/>
        </authorList>
    </citation>
    <scope>NUCLEOTIDE SEQUENCE</scope>
</reference>
<dbReference type="AlphaFoldDB" id="A0A0E9W6N8"/>
<proteinExistence type="predicted"/>
<organism evidence="1">
    <name type="scientific">Anguilla anguilla</name>
    <name type="common">European freshwater eel</name>
    <name type="synonym">Muraena anguilla</name>
    <dbReference type="NCBI Taxonomy" id="7936"/>
    <lineage>
        <taxon>Eukaryota</taxon>
        <taxon>Metazoa</taxon>
        <taxon>Chordata</taxon>
        <taxon>Craniata</taxon>
        <taxon>Vertebrata</taxon>
        <taxon>Euteleostomi</taxon>
        <taxon>Actinopterygii</taxon>
        <taxon>Neopterygii</taxon>
        <taxon>Teleostei</taxon>
        <taxon>Anguilliformes</taxon>
        <taxon>Anguillidae</taxon>
        <taxon>Anguilla</taxon>
    </lineage>
</organism>